<sequence length="380" mass="40823">MNNSILKIAAVSGLGVLFAAGCQDKEAELLAPKVYFENVESTITVGDDVTEMTLDLQARLTSKTSSDVNVTYSIADESVVETYNKKYGKEYVMFPTAALEVETSTIPAGDVYASVVKVDMTGLDAISGKTCLLPIRVNTGDVPVIDGADIAYFIITTPVKITNVARFSNNYFKVPISPLNVFNEVTYEAIINVSSFGNNNTIMGCEGVMIMRIGDAGGGTVPKDILQVAGKSEMTWSGNPISTGKWYHVAFTCNASGDGHLYVNGAEVINASFTMSADLTANSADYGFSVGMVPRFKWGTRPFYGYMSEVRLWDVVRTADQIKNNMLSVDPATPGLVAYYKLNGDLNDSSPNGYNPTDYSSPVFETIEVPIAIGGSLTGE</sequence>
<dbReference type="Gene3D" id="2.60.120.200">
    <property type="match status" value="1"/>
</dbReference>
<dbReference type="Gene3D" id="2.60.40.1740">
    <property type="entry name" value="hypothetical protein (bacova_03559)"/>
    <property type="match status" value="1"/>
</dbReference>
<reference evidence="2" key="1">
    <citation type="submission" date="2020-10" db="EMBL/GenBank/DDBJ databases">
        <authorList>
            <person name="Gilroy R."/>
        </authorList>
    </citation>
    <scope>NUCLEOTIDE SEQUENCE</scope>
    <source>
        <strain evidence="2">B2-16538</strain>
    </source>
</reference>
<gene>
    <name evidence="2" type="ORF">IAB78_06550</name>
</gene>
<protein>
    <submittedName>
        <fullName evidence="2">DUF1735 domain-containing protein</fullName>
    </submittedName>
</protein>
<dbReference type="GO" id="GO:0004553">
    <property type="term" value="F:hydrolase activity, hydrolyzing O-glycosyl compounds"/>
    <property type="evidence" value="ECO:0007669"/>
    <property type="project" value="UniProtKB-ARBA"/>
</dbReference>
<dbReference type="Pfam" id="PF08522">
    <property type="entry name" value="BT_3987-like_N"/>
    <property type="match status" value="1"/>
</dbReference>
<dbReference type="InterPro" id="IPR013728">
    <property type="entry name" value="BT_3987-like_N"/>
</dbReference>
<dbReference type="SUPFAM" id="SSF49899">
    <property type="entry name" value="Concanavalin A-like lectins/glucanases"/>
    <property type="match status" value="1"/>
</dbReference>
<dbReference type="GO" id="GO:0005975">
    <property type="term" value="P:carbohydrate metabolic process"/>
    <property type="evidence" value="ECO:0007669"/>
    <property type="project" value="UniProtKB-ARBA"/>
</dbReference>
<dbReference type="Proteomes" id="UP000823750">
    <property type="component" value="Unassembled WGS sequence"/>
</dbReference>
<accession>A0A9D9J2S5</accession>
<evidence type="ECO:0000313" key="2">
    <source>
        <dbReference type="EMBL" id="MBO8486068.1"/>
    </source>
</evidence>
<name>A0A9D9J2S5_9BACT</name>
<evidence type="ECO:0000259" key="1">
    <source>
        <dbReference type="Pfam" id="PF08522"/>
    </source>
</evidence>
<dbReference type="InterPro" id="IPR013320">
    <property type="entry name" value="ConA-like_dom_sf"/>
</dbReference>
<evidence type="ECO:0000313" key="3">
    <source>
        <dbReference type="Proteomes" id="UP000823750"/>
    </source>
</evidence>
<proteinExistence type="predicted"/>
<dbReference type="AlphaFoldDB" id="A0A9D9J2S5"/>
<dbReference type="PROSITE" id="PS51257">
    <property type="entry name" value="PROKAR_LIPOPROTEIN"/>
    <property type="match status" value="1"/>
</dbReference>
<comment type="caution">
    <text evidence="2">The sequence shown here is derived from an EMBL/GenBank/DDBJ whole genome shotgun (WGS) entry which is preliminary data.</text>
</comment>
<dbReference type="EMBL" id="JADILX010000094">
    <property type="protein sequence ID" value="MBO8486068.1"/>
    <property type="molecule type" value="Genomic_DNA"/>
</dbReference>
<dbReference type="Pfam" id="PF13385">
    <property type="entry name" value="Laminin_G_3"/>
    <property type="match status" value="1"/>
</dbReference>
<organism evidence="2 3">
    <name type="scientific">Candidatus Cryptobacteroides excrementavium</name>
    <dbReference type="NCBI Taxonomy" id="2840759"/>
    <lineage>
        <taxon>Bacteria</taxon>
        <taxon>Pseudomonadati</taxon>
        <taxon>Bacteroidota</taxon>
        <taxon>Bacteroidia</taxon>
        <taxon>Bacteroidales</taxon>
        <taxon>Candidatus Cryptobacteroides</taxon>
    </lineage>
</organism>
<feature type="domain" description="BT-3987-like N-terminal" evidence="1">
    <location>
        <begin position="33"/>
        <end position="141"/>
    </location>
</feature>
<reference evidence="2" key="2">
    <citation type="journal article" date="2021" name="PeerJ">
        <title>Extensive microbial diversity within the chicken gut microbiome revealed by metagenomics and culture.</title>
        <authorList>
            <person name="Gilroy R."/>
            <person name="Ravi A."/>
            <person name="Getino M."/>
            <person name="Pursley I."/>
            <person name="Horton D.L."/>
            <person name="Alikhan N.F."/>
            <person name="Baker D."/>
            <person name="Gharbi K."/>
            <person name="Hall N."/>
            <person name="Watson M."/>
            <person name="Adriaenssens E.M."/>
            <person name="Foster-Nyarko E."/>
            <person name="Jarju S."/>
            <person name="Secka A."/>
            <person name="Antonio M."/>
            <person name="Oren A."/>
            <person name="Chaudhuri R.R."/>
            <person name="La Ragione R."/>
            <person name="Hildebrand F."/>
            <person name="Pallen M.J."/>
        </authorList>
    </citation>
    <scope>NUCLEOTIDE SEQUENCE</scope>
    <source>
        <strain evidence="2">B2-16538</strain>
    </source>
</reference>